<reference evidence="3" key="1">
    <citation type="journal article" date="2016" name="Nat. Genet.">
        <title>A high-quality carrot genome assembly provides new insights into carotenoid accumulation and asterid genome evolution.</title>
        <authorList>
            <person name="Iorizzo M."/>
            <person name="Ellison S."/>
            <person name="Senalik D."/>
            <person name="Zeng P."/>
            <person name="Satapoomin P."/>
            <person name="Huang J."/>
            <person name="Bowman M."/>
            <person name="Iovene M."/>
            <person name="Sanseverino W."/>
            <person name="Cavagnaro P."/>
            <person name="Yildiz M."/>
            <person name="Macko-Podgorni A."/>
            <person name="Moranska E."/>
            <person name="Grzebelus E."/>
            <person name="Grzebelus D."/>
            <person name="Ashrafi H."/>
            <person name="Zheng Z."/>
            <person name="Cheng S."/>
            <person name="Spooner D."/>
            <person name="Van Deynze A."/>
            <person name="Simon P."/>
        </authorList>
    </citation>
    <scope>NUCLEOTIDE SEQUENCE</scope>
    <source>
        <tissue evidence="3">Leaf</tissue>
    </source>
</reference>
<evidence type="ECO:0000313" key="4">
    <source>
        <dbReference type="Proteomes" id="UP000077755"/>
    </source>
</evidence>
<protein>
    <recommendedName>
        <fullName evidence="5">TPD1 protein homolog 1-like</fullName>
    </recommendedName>
</protein>
<organism evidence="3 4">
    <name type="scientific">Daucus carota subsp. sativus</name>
    <name type="common">Carrot</name>
    <dbReference type="NCBI Taxonomy" id="79200"/>
    <lineage>
        <taxon>Eukaryota</taxon>
        <taxon>Viridiplantae</taxon>
        <taxon>Streptophyta</taxon>
        <taxon>Embryophyta</taxon>
        <taxon>Tracheophyta</taxon>
        <taxon>Spermatophyta</taxon>
        <taxon>Magnoliopsida</taxon>
        <taxon>eudicotyledons</taxon>
        <taxon>Gunneridae</taxon>
        <taxon>Pentapetalae</taxon>
        <taxon>asterids</taxon>
        <taxon>campanulids</taxon>
        <taxon>Apiales</taxon>
        <taxon>Apiaceae</taxon>
        <taxon>Apioideae</taxon>
        <taxon>Scandiceae</taxon>
        <taxon>Daucinae</taxon>
        <taxon>Daucus</taxon>
        <taxon>Daucus sect. Daucus</taxon>
    </lineage>
</organism>
<dbReference type="PANTHER" id="PTHR33184">
    <property type="entry name" value="PROTEIN TAPETUM DETERMINANT 1-LIKE-RELATED"/>
    <property type="match status" value="1"/>
</dbReference>
<evidence type="ECO:0000256" key="1">
    <source>
        <dbReference type="ARBA" id="ARBA00022729"/>
    </source>
</evidence>
<dbReference type="GO" id="GO:0001709">
    <property type="term" value="P:cell fate determination"/>
    <property type="evidence" value="ECO:0007669"/>
    <property type="project" value="TreeGrafter"/>
</dbReference>
<keyword evidence="1 2" id="KW-0732">Signal</keyword>
<evidence type="ECO:0000256" key="2">
    <source>
        <dbReference type="SAM" id="SignalP"/>
    </source>
</evidence>
<sequence>MISISFTKLSLDLLLIFFFPFLYFKQESSITILQGQTAPMPNGIPTYTAQVHNICVSGNCNIGNIHLSCGWFSTARTINPSVFRRLAYDDCLVNDGKPLRPGQTIIFSYANTFSYPMAVKSVTCF</sequence>
<accession>A0AAF1BEB5</accession>
<dbReference type="AlphaFoldDB" id="A0AAF1BEB5"/>
<reference evidence="3" key="2">
    <citation type="submission" date="2022-03" db="EMBL/GenBank/DDBJ databases">
        <title>Draft title - Genomic analysis of global carrot germplasm unveils the trajectory of domestication and the origin of high carotenoid orange carrot.</title>
        <authorList>
            <person name="Iorizzo M."/>
            <person name="Ellison S."/>
            <person name="Senalik D."/>
            <person name="Macko-Podgorni A."/>
            <person name="Grzebelus D."/>
            <person name="Bostan H."/>
            <person name="Rolling W."/>
            <person name="Curaba J."/>
            <person name="Simon P."/>
        </authorList>
    </citation>
    <scope>NUCLEOTIDE SEQUENCE</scope>
    <source>
        <tissue evidence="3">Leaf</tissue>
    </source>
</reference>
<dbReference type="EMBL" id="CP093351">
    <property type="protein sequence ID" value="WOH16280.1"/>
    <property type="molecule type" value="Genomic_DNA"/>
</dbReference>
<evidence type="ECO:0008006" key="5">
    <source>
        <dbReference type="Google" id="ProtNLM"/>
    </source>
</evidence>
<feature type="signal peptide" evidence="2">
    <location>
        <begin position="1"/>
        <end position="29"/>
    </location>
</feature>
<evidence type="ECO:0000313" key="3">
    <source>
        <dbReference type="EMBL" id="WOH16280.1"/>
    </source>
</evidence>
<dbReference type="PANTHER" id="PTHR33184:SF67">
    <property type="entry name" value="PROTEIN TAPETUM DETERMINANT 1"/>
    <property type="match status" value="1"/>
</dbReference>
<keyword evidence="4" id="KW-1185">Reference proteome</keyword>
<proteinExistence type="predicted"/>
<gene>
    <name evidence="3" type="ORF">DCAR_0935830</name>
</gene>
<dbReference type="Proteomes" id="UP000077755">
    <property type="component" value="Chromosome 9"/>
</dbReference>
<feature type="chain" id="PRO_5042130765" description="TPD1 protein homolog 1-like" evidence="2">
    <location>
        <begin position="30"/>
        <end position="125"/>
    </location>
</feature>
<name>A0AAF1BEB5_DAUCS</name>
<dbReference type="Pfam" id="PF24068">
    <property type="entry name" value="TPD1_C"/>
    <property type="match status" value="1"/>
</dbReference>
<dbReference type="InterPro" id="IPR040361">
    <property type="entry name" value="TPD1"/>
</dbReference>